<accession>A0A369TIJ8</accession>
<dbReference type="InterPro" id="IPR002725">
    <property type="entry name" value="YgjP-like_metallopeptidase"/>
</dbReference>
<comment type="caution">
    <text evidence="2">The sequence shown here is derived from an EMBL/GenBank/DDBJ whole genome shotgun (WGS) entry which is preliminary data.</text>
</comment>
<dbReference type="Pfam" id="PF01863">
    <property type="entry name" value="YgjP-like"/>
    <property type="match status" value="1"/>
</dbReference>
<dbReference type="AlphaFoldDB" id="A0A369TIJ8"/>
<sequence length="246" mass="28456">MKQIDKLDISYGGESISFRLERTARRKTIAISVGFDGVRVLAPVDMIDQDVTAHVRKKAPWVIKKLADYRDLASETQPKEFVSGESFHYLGRPYRLRVVEDPNAIVTRVSARGQTLVAPVLPQQHYLIRRASIRSGLRQWYVEKAKRRFPERLSAVSSTLGNDTPQVLVVEQSKRWGSCEKSGKIRLNWRLVMAPASLIDYVIAHEACHILFHDHSHRFWRSLETIMPDYESRIDRLDKLGHRLIW</sequence>
<evidence type="ECO:0000313" key="3">
    <source>
        <dbReference type="Proteomes" id="UP000253977"/>
    </source>
</evidence>
<keyword evidence="3" id="KW-1185">Reference proteome</keyword>
<dbReference type="InterPro" id="IPR053136">
    <property type="entry name" value="UTP_pyrophosphatase-like"/>
</dbReference>
<gene>
    <name evidence="2" type="ORF">DU478_16815</name>
</gene>
<dbReference type="CDD" id="cd07344">
    <property type="entry name" value="M48_yhfN_like"/>
    <property type="match status" value="1"/>
</dbReference>
<dbReference type="PANTHER" id="PTHR30399:SF1">
    <property type="entry name" value="UTP PYROPHOSPHATASE"/>
    <property type="match status" value="1"/>
</dbReference>
<organism evidence="2 3">
    <name type="scientific">Thalassococcus profundi</name>
    <dbReference type="NCBI Taxonomy" id="2282382"/>
    <lineage>
        <taxon>Bacteria</taxon>
        <taxon>Pseudomonadati</taxon>
        <taxon>Pseudomonadota</taxon>
        <taxon>Alphaproteobacteria</taxon>
        <taxon>Rhodobacterales</taxon>
        <taxon>Roseobacteraceae</taxon>
        <taxon>Thalassococcus</taxon>
    </lineage>
</organism>
<name>A0A369TIJ8_9RHOB</name>
<dbReference type="RefSeq" id="WP_114512169.1">
    <property type="nucleotide sequence ID" value="NZ_QPMK01000015.1"/>
</dbReference>
<dbReference type="Gene3D" id="3.30.2010.10">
    <property type="entry name" value="Metalloproteases ('zincins'), catalytic domain"/>
    <property type="match status" value="1"/>
</dbReference>
<dbReference type="PANTHER" id="PTHR30399">
    <property type="entry name" value="UNCHARACTERIZED PROTEIN YGJP"/>
    <property type="match status" value="1"/>
</dbReference>
<evidence type="ECO:0000259" key="1">
    <source>
        <dbReference type="Pfam" id="PF01863"/>
    </source>
</evidence>
<reference evidence="2 3" key="1">
    <citation type="submission" date="2018-07" db="EMBL/GenBank/DDBJ databases">
        <title>Thalassococcus profundi sp. nov., a marine bacterium isolated from deep seawater of Okinawa Trough.</title>
        <authorList>
            <person name="Yu M."/>
        </authorList>
    </citation>
    <scope>NUCLEOTIDE SEQUENCE [LARGE SCALE GENOMIC DNA]</scope>
    <source>
        <strain evidence="2 3">WRAS1</strain>
    </source>
</reference>
<proteinExistence type="predicted"/>
<dbReference type="Proteomes" id="UP000253977">
    <property type="component" value="Unassembled WGS sequence"/>
</dbReference>
<dbReference type="OrthoDB" id="9795402at2"/>
<evidence type="ECO:0000313" key="2">
    <source>
        <dbReference type="EMBL" id="RDD65133.1"/>
    </source>
</evidence>
<feature type="domain" description="YgjP-like metallopeptidase" evidence="1">
    <location>
        <begin position="27"/>
        <end position="239"/>
    </location>
</feature>
<protein>
    <submittedName>
        <fullName evidence="2">M48 family peptidase</fullName>
    </submittedName>
</protein>
<dbReference type="EMBL" id="QPMK01000015">
    <property type="protein sequence ID" value="RDD65133.1"/>
    <property type="molecule type" value="Genomic_DNA"/>
</dbReference>